<comment type="caution">
    <text evidence="6">The sequence shown here is derived from an EMBL/GenBank/DDBJ whole genome shotgun (WGS) entry which is preliminary data.</text>
</comment>
<evidence type="ECO:0000256" key="4">
    <source>
        <dbReference type="ARBA" id="ARBA00022729"/>
    </source>
</evidence>
<dbReference type="GO" id="GO:0009986">
    <property type="term" value="C:cell surface"/>
    <property type="evidence" value="ECO:0007669"/>
    <property type="project" value="InterPro"/>
</dbReference>
<organism evidence="6 7">
    <name type="scientific">Caenorhabditis angaria</name>
    <dbReference type="NCBI Taxonomy" id="860376"/>
    <lineage>
        <taxon>Eukaryota</taxon>
        <taxon>Metazoa</taxon>
        <taxon>Ecdysozoa</taxon>
        <taxon>Nematoda</taxon>
        <taxon>Chromadorea</taxon>
        <taxon>Rhabditida</taxon>
        <taxon>Rhabditina</taxon>
        <taxon>Rhabditomorpha</taxon>
        <taxon>Rhabditoidea</taxon>
        <taxon>Rhabditidae</taxon>
        <taxon>Peloderinae</taxon>
        <taxon>Caenorhabditis</taxon>
    </lineage>
</organism>
<reference evidence="6" key="1">
    <citation type="submission" date="2022-11" db="EMBL/GenBank/DDBJ databases">
        <authorList>
            <person name="Kikuchi T."/>
        </authorList>
    </citation>
    <scope>NUCLEOTIDE SEQUENCE</scope>
    <source>
        <strain evidence="6">PS1010</strain>
    </source>
</reference>
<evidence type="ECO:0000256" key="2">
    <source>
        <dbReference type="ARBA" id="ARBA00010112"/>
    </source>
</evidence>
<dbReference type="OrthoDB" id="5826894at2759"/>
<comment type="similarity">
    <text evidence="2">Belongs to the nematode transthyretin-like family.</text>
</comment>
<dbReference type="PANTHER" id="PTHR21700:SF30">
    <property type="entry name" value="TRANSTHYRETIN-LIKE FAMILY PROTEIN"/>
    <property type="match status" value="1"/>
</dbReference>
<feature type="signal peptide" evidence="5">
    <location>
        <begin position="1"/>
        <end position="18"/>
    </location>
</feature>
<dbReference type="AlphaFoldDB" id="A0A9P1IRN9"/>
<gene>
    <name evidence="6" type="ORF">CAMP_LOCUS12446</name>
</gene>
<dbReference type="InterPro" id="IPR038479">
    <property type="entry name" value="Transthyretin-like_sf"/>
</dbReference>
<dbReference type="PANTHER" id="PTHR21700">
    <property type="entry name" value="TRANSTHYRETIN-LIKE FAMILY PROTEIN-RELATED"/>
    <property type="match status" value="1"/>
</dbReference>
<proteinExistence type="inferred from homology"/>
<sequence length="130" mass="14919">MKLQILFFAFTIFEFTNASVQNITVKGIAVCNKKRLAKANVVLIEKDRFDPNDELAHIETNSEGEFELFGKDNEIFTIEPIIRITHACNTEPNCLRTSEYKVPQNLIGSIYNMTYVVLDVFVHNDKTKCK</sequence>
<evidence type="ECO:0000313" key="6">
    <source>
        <dbReference type="EMBL" id="CAI5449809.1"/>
    </source>
</evidence>
<keyword evidence="3" id="KW-0964">Secreted</keyword>
<name>A0A9P1IRN9_9PELO</name>
<evidence type="ECO:0000313" key="7">
    <source>
        <dbReference type="Proteomes" id="UP001152747"/>
    </source>
</evidence>
<protein>
    <submittedName>
        <fullName evidence="6">Uncharacterized protein</fullName>
    </submittedName>
</protein>
<dbReference type="Pfam" id="PF01060">
    <property type="entry name" value="TTR-52"/>
    <property type="match status" value="1"/>
</dbReference>
<dbReference type="GO" id="GO:0005576">
    <property type="term" value="C:extracellular region"/>
    <property type="evidence" value="ECO:0007669"/>
    <property type="project" value="UniProtKB-SubCell"/>
</dbReference>
<accession>A0A9P1IRN9</accession>
<evidence type="ECO:0000256" key="1">
    <source>
        <dbReference type="ARBA" id="ARBA00004613"/>
    </source>
</evidence>
<comment type="subcellular location">
    <subcellularLocation>
        <location evidence="1">Secreted</location>
    </subcellularLocation>
</comment>
<dbReference type="Proteomes" id="UP001152747">
    <property type="component" value="Unassembled WGS sequence"/>
</dbReference>
<keyword evidence="7" id="KW-1185">Reference proteome</keyword>
<dbReference type="Gene3D" id="2.60.40.3330">
    <property type="match status" value="1"/>
</dbReference>
<evidence type="ECO:0000256" key="3">
    <source>
        <dbReference type="ARBA" id="ARBA00022525"/>
    </source>
</evidence>
<dbReference type="InterPro" id="IPR001534">
    <property type="entry name" value="Transthyretin-like"/>
</dbReference>
<evidence type="ECO:0000256" key="5">
    <source>
        <dbReference type="SAM" id="SignalP"/>
    </source>
</evidence>
<feature type="chain" id="PRO_5040439748" evidence="5">
    <location>
        <begin position="19"/>
        <end position="130"/>
    </location>
</feature>
<dbReference type="EMBL" id="CANHGI010000004">
    <property type="protein sequence ID" value="CAI5449809.1"/>
    <property type="molecule type" value="Genomic_DNA"/>
</dbReference>
<keyword evidence="4 5" id="KW-0732">Signal</keyword>